<dbReference type="Proteomes" id="UP000676336">
    <property type="component" value="Unassembled WGS sequence"/>
</dbReference>
<evidence type="ECO:0000313" key="3">
    <source>
        <dbReference type="EMBL" id="CAF4546317.1"/>
    </source>
</evidence>
<dbReference type="EMBL" id="CAJOBI010091887">
    <property type="protein sequence ID" value="CAF4546317.1"/>
    <property type="molecule type" value="Genomic_DNA"/>
</dbReference>
<dbReference type="AlphaFoldDB" id="A0A8S3DKL6"/>
<dbReference type="EMBL" id="CAJOBI010198083">
    <property type="protein sequence ID" value="CAF4982530.1"/>
    <property type="molecule type" value="Genomic_DNA"/>
</dbReference>
<feature type="compositionally biased region" description="Polar residues" evidence="2">
    <location>
        <begin position="1"/>
        <end position="11"/>
    </location>
</feature>
<reference evidence="4" key="1">
    <citation type="submission" date="2021-02" db="EMBL/GenBank/DDBJ databases">
        <authorList>
            <person name="Nowell W R."/>
        </authorList>
    </citation>
    <scope>NUCLEOTIDE SEQUENCE</scope>
</reference>
<accession>A0A8S3DKL6</accession>
<feature type="non-terminal residue" evidence="4">
    <location>
        <position position="1"/>
    </location>
</feature>
<feature type="non-terminal residue" evidence="4">
    <location>
        <position position="64"/>
    </location>
</feature>
<organism evidence="4 5">
    <name type="scientific">Rotaria magnacalcarata</name>
    <dbReference type="NCBI Taxonomy" id="392030"/>
    <lineage>
        <taxon>Eukaryota</taxon>
        <taxon>Metazoa</taxon>
        <taxon>Spiralia</taxon>
        <taxon>Gnathifera</taxon>
        <taxon>Rotifera</taxon>
        <taxon>Eurotatoria</taxon>
        <taxon>Bdelloidea</taxon>
        <taxon>Philodinida</taxon>
        <taxon>Philodinidae</taxon>
        <taxon>Rotaria</taxon>
    </lineage>
</organism>
<evidence type="ECO:0000313" key="5">
    <source>
        <dbReference type="Proteomes" id="UP000676336"/>
    </source>
</evidence>
<protein>
    <submittedName>
        <fullName evidence="4">Uncharacterized protein</fullName>
    </submittedName>
</protein>
<sequence length="64" mass="8045">DAFKFTNTSESHSPETVETERRNSIVTYEEKRLKNYEDGYKELERRRQLLREQEEREHREREER</sequence>
<evidence type="ECO:0000313" key="4">
    <source>
        <dbReference type="EMBL" id="CAF4982530.1"/>
    </source>
</evidence>
<feature type="region of interest" description="Disordered" evidence="2">
    <location>
        <begin position="1"/>
        <end position="23"/>
    </location>
</feature>
<name>A0A8S3DKL6_9BILA</name>
<evidence type="ECO:0000256" key="2">
    <source>
        <dbReference type="SAM" id="MobiDB-lite"/>
    </source>
</evidence>
<gene>
    <name evidence="3" type="ORF">SMN809_LOCUS36840</name>
    <name evidence="4" type="ORF">SMN809_LOCUS55805</name>
</gene>
<comment type="caution">
    <text evidence="4">The sequence shown here is derived from an EMBL/GenBank/DDBJ whole genome shotgun (WGS) entry which is preliminary data.</text>
</comment>
<evidence type="ECO:0000256" key="1">
    <source>
        <dbReference type="SAM" id="Coils"/>
    </source>
</evidence>
<feature type="coiled-coil region" evidence="1">
    <location>
        <begin position="26"/>
        <end position="63"/>
    </location>
</feature>
<feature type="compositionally biased region" description="Basic and acidic residues" evidence="2">
    <location>
        <begin position="12"/>
        <end position="23"/>
    </location>
</feature>
<keyword evidence="1" id="KW-0175">Coiled coil</keyword>
<proteinExistence type="predicted"/>